<dbReference type="GO" id="GO:0046656">
    <property type="term" value="P:folic acid biosynthetic process"/>
    <property type="evidence" value="ECO:0007669"/>
    <property type="project" value="UniProtKB-KW"/>
</dbReference>
<evidence type="ECO:0000259" key="9">
    <source>
        <dbReference type="PROSITE" id="PS00794"/>
    </source>
</evidence>
<dbReference type="STRING" id="499555.BJL86_0614"/>
<dbReference type="Gene3D" id="3.30.70.560">
    <property type="entry name" value="7,8-Dihydro-6-hydroxymethylpterin-pyrophosphokinase HPPK"/>
    <property type="match status" value="1"/>
</dbReference>
<keyword evidence="8" id="KW-0289">Folate biosynthesis</keyword>
<evidence type="ECO:0000256" key="2">
    <source>
        <dbReference type="ARBA" id="ARBA00005051"/>
    </source>
</evidence>
<evidence type="ECO:0000256" key="1">
    <source>
        <dbReference type="ARBA" id="ARBA00000198"/>
    </source>
</evidence>
<evidence type="ECO:0000313" key="10">
    <source>
        <dbReference type="EMBL" id="ANI91416.1"/>
    </source>
</evidence>
<dbReference type="KEGG" id="dtm:BJL86_0614"/>
<sequence>MNSGPAHTSPLGFSAPMYHTVLSLGSNLGDSEALVAWVVANARQLGSVKTVSSMYSTPPWGGVEQPDFRNVTMAVESEYTPRQWLLWGSNLEARAMRTREVRWGPRTLDVDVIASWLLADDGGPLDVFSDDPDLLLPHPRAHERAFVLTPWLEIEPHARLHGRPIDELLAETRADERAAIRLIGPVPDVDPDQPPVCAE</sequence>
<dbReference type="InterPro" id="IPR035907">
    <property type="entry name" value="Hppk_sf"/>
</dbReference>
<evidence type="ECO:0000313" key="11">
    <source>
        <dbReference type="Proteomes" id="UP000186104"/>
    </source>
</evidence>
<evidence type="ECO:0000256" key="8">
    <source>
        <dbReference type="ARBA" id="ARBA00022909"/>
    </source>
</evidence>
<dbReference type="GO" id="GO:0003848">
    <property type="term" value="F:2-amino-4-hydroxy-6-hydroxymethyldihydropteridine diphosphokinase activity"/>
    <property type="evidence" value="ECO:0007669"/>
    <property type="project" value="UniProtKB-EC"/>
</dbReference>
<dbReference type="EMBL" id="CP015961">
    <property type="protein sequence ID" value="ANI91416.1"/>
    <property type="molecule type" value="Genomic_DNA"/>
</dbReference>
<dbReference type="PANTHER" id="PTHR43071">
    <property type="entry name" value="2-AMINO-4-HYDROXY-6-HYDROXYMETHYLDIHYDROPTERIDINE PYROPHOSPHOKINASE"/>
    <property type="match status" value="1"/>
</dbReference>
<reference evidence="10 11" key="1">
    <citation type="submission" date="2016-06" db="EMBL/GenBank/DDBJ databases">
        <title>Complete genome sequence of a saline-alkali tolerant type strain Dietzia timorensis ID05-A0528T.</title>
        <authorList>
            <person name="Wu X."/>
        </authorList>
    </citation>
    <scope>NUCLEOTIDE SEQUENCE [LARGE SCALE GENOMIC DNA]</scope>
    <source>
        <strain evidence="10 11">ID05-A0528</strain>
    </source>
</reference>
<feature type="domain" description="7,8-dihydro-6-hydroxymethylpterin-pyrophosphokinase" evidence="9">
    <location>
        <begin position="102"/>
        <end position="113"/>
    </location>
</feature>
<evidence type="ECO:0000256" key="7">
    <source>
        <dbReference type="ARBA" id="ARBA00022840"/>
    </source>
</evidence>
<keyword evidence="7" id="KW-0067">ATP-binding</keyword>
<keyword evidence="6 10" id="KW-0418">Kinase</keyword>
<dbReference type="EC" id="2.7.6.3" evidence="3"/>
<comment type="catalytic activity">
    <reaction evidence="1">
        <text>6-hydroxymethyl-7,8-dihydropterin + ATP = (7,8-dihydropterin-6-yl)methyl diphosphate + AMP + H(+)</text>
        <dbReference type="Rhea" id="RHEA:11412"/>
        <dbReference type="ChEBI" id="CHEBI:15378"/>
        <dbReference type="ChEBI" id="CHEBI:30616"/>
        <dbReference type="ChEBI" id="CHEBI:44841"/>
        <dbReference type="ChEBI" id="CHEBI:72950"/>
        <dbReference type="ChEBI" id="CHEBI:456215"/>
        <dbReference type="EC" id="2.7.6.3"/>
    </reaction>
</comment>
<dbReference type="Pfam" id="PF01288">
    <property type="entry name" value="HPPK"/>
    <property type="match status" value="1"/>
</dbReference>
<dbReference type="UniPathway" id="UPA00077">
    <property type="reaction ID" value="UER00155"/>
</dbReference>
<accession>A0A173LGG8</accession>
<name>A0A173LGG8_9ACTN</name>
<keyword evidence="5" id="KW-0547">Nucleotide-binding</keyword>
<dbReference type="AlphaFoldDB" id="A0A173LGG8"/>
<dbReference type="PANTHER" id="PTHR43071:SF1">
    <property type="entry name" value="2-AMINO-4-HYDROXY-6-HYDROXYMETHYLDIHYDROPTERIDINE PYROPHOSPHOKINASE"/>
    <property type="match status" value="1"/>
</dbReference>
<evidence type="ECO:0000256" key="4">
    <source>
        <dbReference type="ARBA" id="ARBA00022679"/>
    </source>
</evidence>
<protein>
    <recommendedName>
        <fullName evidence="3">2-amino-4-hydroxy-6-hydroxymethyldihydropteridine diphosphokinase</fullName>
        <ecNumber evidence="3">2.7.6.3</ecNumber>
    </recommendedName>
</protein>
<comment type="pathway">
    <text evidence="2">Cofactor biosynthesis; tetrahydrofolate biosynthesis; 2-amino-4-hydroxy-6-hydroxymethyl-7,8-dihydropteridine diphosphate from 7,8-dihydroneopterin triphosphate: step 4/4.</text>
</comment>
<keyword evidence="4" id="KW-0808">Transferase</keyword>
<dbReference type="GO" id="GO:0046654">
    <property type="term" value="P:tetrahydrofolate biosynthetic process"/>
    <property type="evidence" value="ECO:0007669"/>
    <property type="project" value="UniProtKB-UniPathway"/>
</dbReference>
<evidence type="ECO:0000256" key="3">
    <source>
        <dbReference type="ARBA" id="ARBA00013253"/>
    </source>
</evidence>
<dbReference type="CDD" id="cd00483">
    <property type="entry name" value="HPPK"/>
    <property type="match status" value="1"/>
</dbReference>
<dbReference type="InterPro" id="IPR000550">
    <property type="entry name" value="Hppk"/>
</dbReference>
<dbReference type="GO" id="GO:0016301">
    <property type="term" value="F:kinase activity"/>
    <property type="evidence" value="ECO:0007669"/>
    <property type="project" value="UniProtKB-KW"/>
</dbReference>
<dbReference type="Proteomes" id="UP000186104">
    <property type="component" value="Chromosome"/>
</dbReference>
<evidence type="ECO:0000256" key="6">
    <source>
        <dbReference type="ARBA" id="ARBA00022777"/>
    </source>
</evidence>
<dbReference type="NCBIfam" id="TIGR01498">
    <property type="entry name" value="folK"/>
    <property type="match status" value="1"/>
</dbReference>
<proteinExistence type="predicted"/>
<evidence type="ECO:0000256" key="5">
    <source>
        <dbReference type="ARBA" id="ARBA00022741"/>
    </source>
</evidence>
<organism evidence="10 11">
    <name type="scientific">Dietzia timorensis</name>
    <dbReference type="NCBI Taxonomy" id="499555"/>
    <lineage>
        <taxon>Bacteria</taxon>
        <taxon>Bacillati</taxon>
        <taxon>Actinomycetota</taxon>
        <taxon>Actinomycetes</taxon>
        <taxon>Mycobacteriales</taxon>
        <taxon>Dietziaceae</taxon>
        <taxon>Dietzia</taxon>
    </lineage>
</organism>
<keyword evidence="11" id="KW-1185">Reference proteome</keyword>
<dbReference type="GO" id="GO:0005524">
    <property type="term" value="F:ATP binding"/>
    <property type="evidence" value="ECO:0007669"/>
    <property type="project" value="UniProtKB-KW"/>
</dbReference>
<gene>
    <name evidence="10" type="ORF">BJL86_0614</name>
</gene>
<dbReference type="SUPFAM" id="SSF55083">
    <property type="entry name" value="6-hydroxymethyl-7,8-dihydropterin pyrophosphokinase, HPPK"/>
    <property type="match status" value="1"/>
</dbReference>
<dbReference type="PROSITE" id="PS00794">
    <property type="entry name" value="HPPK"/>
    <property type="match status" value="1"/>
</dbReference>